<dbReference type="Pfam" id="PF00271">
    <property type="entry name" value="Helicase_C"/>
    <property type="match status" value="1"/>
</dbReference>
<keyword evidence="6" id="KW-1185">Reference proteome</keyword>
<dbReference type="PANTHER" id="PTHR47396:SF1">
    <property type="entry name" value="ATP-DEPENDENT HELICASE IRC3-RELATED"/>
    <property type="match status" value="1"/>
</dbReference>
<evidence type="ECO:0000259" key="4">
    <source>
        <dbReference type="PROSITE" id="PS51194"/>
    </source>
</evidence>
<dbReference type="InterPro" id="IPR006935">
    <property type="entry name" value="Helicase/UvrB_N"/>
</dbReference>
<dbReference type="GO" id="GO:0000403">
    <property type="term" value="F:Y-form DNA binding"/>
    <property type="evidence" value="ECO:0007669"/>
    <property type="project" value="TreeGrafter"/>
</dbReference>
<dbReference type="InterPro" id="IPR050742">
    <property type="entry name" value="Helicase_Restrict-Modif_Enz"/>
</dbReference>
<proteinExistence type="predicted"/>
<dbReference type="GO" id="GO:0061749">
    <property type="term" value="F:forked DNA-dependent helicase activity"/>
    <property type="evidence" value="ECO:0007669"/>
    <property type="project" value="TreeGrafter"/>
</dbReference>
<evidence type="ECO:0008006" key="7">
    <source>
        <dbReference type="Google" id="ProtNLM"/>
    </source>
</evidence>
<dbReference type="GO" id="GO:0032042">
    <property type="term" value="P:mitochondrial DNA metabolic process"/>
    <property type="evidence" value="ECO:0007669"/>
    <property type="project" value="TreeGrafter"/>
</dbReference>
<dbReference type="Gene3D" id="3.40.50.300">
    <property type="entry name" value="P-loop containing nucleotide triphosphate hydrolases"/>
    <property type="match status" value="2"/>
</dbReference>
<evidence type="ECO:0000313" key="6">
    <source>
        <dbReference type="Proteomes" id="UP000606974"/>
    </source>
</evidence>
<feature type="domain" description="Helicase C-terminal" evidence="4">
    <location>
        <begin position="263"/>
        <end position="429"/>
    </location>
</feature>
<evidence type="ECO:0000256" key="1">
    <source>
        <dbReference type="ARBA" id="ARBA00022806"/>
    </source>
</evidence>
<dbReference type="SMART" id="SM00490">
    <property type="entry name" value="HELICc"/>
    <property type="match status" value="1"/>
</dbReference>
<keyword evidence="1" id="KW-0347">Helicase</keyword>
<feature type="region of interest" description="Disordered" evidence="2">
    <location>
        <begin position="420"/>
        <end position="454"/>
    </location>
</feature>
<dbReference type="GO" id="GO:0016787">
    <property type="term" value="F:hydrolase activity"/>
    <property type="evidence" value="ECO:0007669"/>
    <property type="project" value="InterPro"/>
</dbReference>
<dbReference type="OrthoDB" id="16911at2759"/>
<dbReference type="GO" id="GO:0005759">
    <property type="term" value="C:mitochondrial matrix"/>
    <property type="evidence" value="ECO:0007669"/>
    <property type="project" value="TreeGrafter"/>
</dbReference>
<dbReference type="PANTHER" id="PTHR47396">
    <property type="entry name" value="TYPE I RESTRICTION ENZYME ECOKI R PROTEIN"/>
    <property type="match status" value="1"/>
</dbReference>
<dbReference type="GO" id="GO:0036121">
    <property type="term" value="F:double-stranded DNA helicase activity"/>
    <property type="evidence" value="ECO:0007669"/>
    <property type="project" value="TreeGrafter"/>
</dbReference>
<dbReference type="PROSITE" id="PS51192">
    <property type="entry name" value="HELICASE_ATP_BIND_1"/>
    <property type="match status" value="1"/>
</dbReference>
<dbReference type="SUPFAM" id="SSF52540">
    <property type="entry name" value="P-loop containing nucleoside triphosphate hydrolases"/>
    <property type="match status" value="1"/>
</dbReference>
<dbReference type="InterPro" id="IPR027417">
    <property type="entry name" value="P-loop_NTPase"/>
</dbReference>
<dbReference type="AlphaFoldDB" id="A0A8H7AQI8"/>
<evidence type="ECO:0000259" key="3">
    <source>
        <dbReference type="PROSITE" id="PS51192"/>
    </source>
</evidence>
<dbReference type="InterPro" id="IPR001650">
    <property type="entry name" value="Helicase_C-like"/>
</dbReference>
<dbReference type="GO" id="GO:0070125">
    <property type="term" value="P:mitochondrial translational elongation"/>
    <property type="evidence" value="ECO:0007669"/>
    <property type="project" value="TreeGrafter"/>
</dbReference>
<dbReference type="GO" id="GO:0005524">
    <property type="term" value="F:ATP binding"/>
    <property type="evidence" value="ECO:0007669"/>
    <property type="project" value="InterPro"/>
</dbReference>
<dbReference type="CDD" id="cd18799">
    <property type="entry name" value="SF2_C_EcoAI-like"/>
    <property type="match status" value="1"/>
</dbReference>
<dbReference type="InterPro" id="IPR014001">
    <property type="entry name" value="Helicase_ATP-bd"/>
</dbReference>
<sequence>MLKAPFWLPRTFRTSRALTRTAAARRPLATALAHAIPQAPQEAIRLRQYQEECIQSVLSYLEKGHKRLGISLATGSGKTVIFTRLIDRVKSQTSNADQTLILAHRRELVQQAARHCEKAYPEKSIEIEMGETRASGAADITVASVRSLVSGDRLSKFERSRFKLVLVDEAHHIVAPGYMQVLEHFGLEIPRETGPALVGVSATFSRFDGLRLGAAIDHIVYHKDYIDMIGEKWLADVMFTTVKSRANLSKVKLSNDGDFATAQLAKAVNTPENNEITFKAWQAEAGGRKSTLVFCVDLDHVSNLTSVFRQHGIDARYITGSTKKRIRGERLDSFRERKFPVLLNCGVFTEGTDIPNIDCVLLARPTKSRNLLVQMIGRGMRLHPGKDNCHVIDMVSSLETGIVSVPTLFGLDPSEIVEKATPAQMKDLKTRRLEEQDSGNRETPSPSPWSSASPDISDYRLTITHYDTVQDLIDDTSGERHIRALSANAWVQTSDTKFALSARNGVLTVELNAESSSSSSSSTTNNDRKFLVIYKSTLRPPRHQDKGPLQPARTIATSPTLSDAIHAADTFAATKFERIFINTQSEWRRQPASEGQLAFLNRFRGDEEPLTADQVTKGKAADMLTKWKFGARGRFEKMLVRKRREEREVRRVERGEELRRREEVCVGPLQA</sequence>
<keyword evidence="1" id="KW-0547">Nucleotide-binding</keyword>
<gene>
    <name evidence="5" type="ORF">GJ744_008053</name>
</gene>
<reference evidence="5" key="1">
    <citation type="submission" date="2020-02" db="EMBL/GenBank/DDBJ databases">
        <authorList>
            <person name="Palmer J.M."/>
        </authorList>
    </citation>
    <scope>NUCLEOTIDE SEQUENCE</scope>
    <source>
        <strain evidence="5">EPUS1.4</strain>
        <tissue evidence="5">Thallus</tissue>
    </source>
</reference>
<comment type="caution">
    <text evidence="5">The sequence shown here is derived from an EMBL/GenBank/DDBJ whole genome shotgun (WGS) entry which is preliminary data.</text>
</comment>
<evidence type="ECO:0000313" key="5">
    <source>
        <dbReference type="EMBL" id="KAF7509330.1"/>
    </source>
</evidence>
<accession>A0A8H7AQI8</accession>
<organism evidence="5 6">
    <name type="scientific">Endocarpon pusillum</name>
    <dbReference type="NCBI Taxonomy" id="364733"/>
    <lineage>
        <taxon>Eukaryota</taxon>
        <taxon>Fungi</taxon>
        <taxon>Dikarya</taxon>
        <taxon>Ascomycota</taxon>
        <taxon>Pezizomycotina</taxon>
        <taxon>Eurotiomycetes</taxon>
        <taxon>Chaetothyriomycetidae</taxon>
        <taxon>Verrucariales</taxon>
        <taxon>Verrucariaceae</taxon>
        <taxon>Endocarpon</taxon>
    </lineage>
</organism>
<dbReference type="SMART" id="SM00487">
    <property type="entry name" value="DEXDc"/>
    <property type="match status" value="1"/>
</dbReference>
<dbReference type="EMBL" id="JAACFV010000042">
    <property type="protein sequence ID" value="KAF7509330.1"/>
    <property type="molecule type" value="Genomic_DNA"/>
</dbReference>
<dbReference type="PROSITE" id="PS51194">
    <property type="entry name" value="HELICASE_CTER"/>
    <property type="match status" value="1"/>
</dbReference>
<feature type="compositionally biased region" description="Basic and acidic residues" evidence="2">
    <location>
        <begin position="426"/>
        <end position="440"/>
    </location>
</feature>
<name>A0A8H7AQI8_9EURO</name>
<feature type="domain" description="Helicase ATP-binding" evidence="3">
    <location>
        <begin position="59"/>
        <end position="222"/>
    </location>
</feature>
<evidence type="ECO:0000256" key="2">
    <source>
        <dbReference type="SAM" id="MobiDB-lite"/>
    </source>
</evidence>
<protein>
    <recommendedName>
        <fullName evidence="7">Mitochondrial ATP-dependent helicase irc3</fullName>
    </recommendedName>
</protein>
<dbReference type="Pfam" id="PF04851">
    <property type="entry name" value="ResIII"/>
    <property type="match status" value="1"/>
</dbReference>
<dbReference type="Proteomes" id="UP000606974">
    <property type="component" value="Unassembled WGS sequence"/>
</dbReference>
<keyword evidence="1" id="KW-0378">Hydrolase</keyword>
<keyword evidence="1" id="KW-0067">ATP-binding</keyword>